<reference evidence="4" key="1">
    <citation type="journal article" date="2019" name="Int. J. Syst. Evol. Microbiol.">
        <title>The Global Catalogue of Microorganisms (GCM) 10K type strain sequencing project: providing services to taxonomists for standard genome sequencing and annotation.</title>
        <authorList>
            <consortium name="The Broad Institute Genomics Platform"/>
            <consortium name="The Broad Institute Genome Sequencing Center for Infectious Disease"/>
            <person name="Wu L."/>
            <person name="Ma J."/>
        </authorList>
    </citation>
    <scope>NUCLEOTIDE SEQUENCE [LARGE SCALE GENOMIC DNA]</scope>
    <source>
        <strain evidence="4">CCM 7640</strain>
    </source>
</reference>
<feature type="compositionally biased region" description="Gly residues" evidence="1">
    <location>
        <begin position="283"/>
        <end position="293"/>
    </location>
</feature>
<sequence>MGGMNSIVARFRELEESLDSVARDAFGAEAIPGLSDADAAELLALTGKMQRRLEGVQVEATVQVCDRSAGVKEERMTTRYGCSKPADLVRMLTGTDTRGATRLVRAARLVRRDRGITDGVFLPARYQALREVMVEGRLGVAGLLAATDPIEQSARRISDENRVEADRQLADFARGMTGDAADSEAPRPIPLPEDLGVLARVMVAYLDPDGAEPAEEAAMRGRYFSIGKVKDGAAPVRGSLLPEVAAQLALLIDSLLNPKVNGADDPGRDGDATGGESTDTGTTGSGSTGGGSTGQHSGVRFEPSEETDPADGPVFTDTRTRGQKVHDALAAILNTAARTDLFPHLGGAAPTLTVAATAADLAAGNGWAQIGHTGDLVPLTAALQTGCAGGIQRILFDEHGRIVSIGTSGRIFNALQRRAITARDGGCVIPGCTIPATWCEVHHVHEHAQGGPTHTDNGVLLCWFHHRTLHLTEWVIRMNHGVPEVRGPAWWDPHQHWHPTRSPHQRQPAPG</sequence>
<organism evidence="3 4">
    <name type="scientific">Microbacterium murale</name>
    <dbReference type="NCBI Taxonomy" id="1081040"/>
    <lineage>
        <taxon>Bacteria</taxon>
        <taxon>Bacillati</taxon>
        <taxon>Actinomycetota</taxon>
        <taxon>Actinomycetes</taxon>
        <taxon>Micrococcales</taxon>
        <taxon>Microbacteriaceae</taxon>
        <taxon>Microbacterium</taxon>
    </lineage>
</organism>
<dbReference type="Pfam" id="PF02720">
    <property type="entry name" value="DUF222"/>
    <property type="match status" value="1"/>
</dbReference>
<dbReference type="Proteomes" id="UP000629365">
    <property type="component" value="Unassembled WGS sequence"/>
</dbReference>
<dbReference type="InterPro" id="IPR003870">
    <property type="entry name" value="DUF222"/>
</dbReference>
<evidence type="ECO:0000259" key="2">
    <source>
        <dbReference type="SMART" id="SM00507"/>
    </source>
</evidence>
<protein>
    <recommendedName>
        <fullName evidence="2">HNH nuclease domain-containing protein</fullName>
    </recommendedName>
</protein>
<dbReference type="SMART" id="SM00507">
    <property type="entry name" value="HNHc"/>
    <property type="match status" value="1"/>
</dbReference>
<evidence type="ECO:0000313" key="4">
    <source>
        <dbReference type="Proteomes" id="UP000629365"/>
    </source>
</evidence>
<feature type="domain" description="HNH nuclease" evidence="2">
    <location>
        <begin position="415"/>
        <end position="467"/>
    </location>
</feature>
<evidence type="ECO:0000256" key="1">
    <source>
        <dbReference type="SAM" id="MobiDB-lite"/>
    </source>
</evidence>
<gene>
    <name evidence="3" type="ORF">GCM10007269_26620</name>
</gene>
<keyword evidence="4" id="KW-1185">Reference proteome</keyword>
<proteinExistence type="predicted"/>
<evidence type="ECO:0000313" key="3">
    <source>
        <dbReference type="EMBL" id="GGD82477.1"/>
    </source>
</evidence>
<name>A0ABQ1RTW1_9MICO</name>
<comment type="caution">
    <text evidence="3">The sequence shown here is derived from an EMBL/GenBank/DDBJ whole genome shotgun (WGS) entry which is preliminary data.</text>
</comment>
<dbReference type="CDD" id="cd00085">
    <property type="entry name" value="HNHc"/>
    <property type="match status" value="1"/>
</dbReference>
<accession>A0ABQ1RTW1</accession>
<dbReference type="InterPro" id="IPR003615">
    <property type="entry name" value="HNH_nuc"/>
</dbReference>
<dbReference type="EMBL" id="BMCM01000004">
    <property type="protein sequence ID" value="GGD82477.1"/>
    <property type="molecule type" value="Genomic_DNA"/>
</dbReference>
<dbReference type="Gene3D" id="1.10.30.50">
    <property type="match status" value="1"/>
</dbReference>
<feature type="region of interest" description="Disordered" evidence="1">
    <location>
        <begin position="261"/>
        <end position="318"/>
    </location>
</feature>